<evidence type="ECO:0000313" key="2">
    <source>
        <dbReference type="EMBL" id="MBB5203221.1"/>
    </source>
</evidence>
<name>A0A840S3H6_9BURK</name>
<feature type="chain" id="PRO_5032635883" description="Peptidase M1 membrane alanine aminopeptidase domain-containing protein" evidence="1">
    <location>
        <begin position="28"/>
        <end position="581"/>
    </location>
</feature>
<protein>
    <recommendedName>
        <fullName evidence="4">Peptidase M1 membrane alanine aminopeptidase domain-containing protein</fullName>
    </recommendedName>
</protein>
<keyword evidence="1" id="KW-0732">Signal</keyword>
<organism evidence="2 3">
    <name type="scientific">Inhella inkyongensis</name>
    <dbReference type="NCBI Taxonomy" id="392593"/>
    <lineage>
        <taxon>Bacteria</taxon>
        <taxon>Pseudomonadati</taxon>
        <taxon>Pseudomonadota</taxon>
        <taxon>Betaproteobacteria</taxon>
        <taxon>Burkholderiales</taxon>
        <taxon>Sphaerotilaceae</taxon>
        <taxon>Inhella</taxon>
    </lineage>
</organism>
<dbReference type="Proteomes" id="UP000554837">
    <property type="component" value="Unassembled WGS sequence"/>
</dbReference>
<dbReference type="OrthoDB" id="9149049at2"/>
<sequence>MKKRFRRPLLRAGLGVWLAAAAQMAWANTPELLIQGSLAKDGSLLMRYQPPAGVQELPFWPPTPHGAQAWRKKMASAADDCTELLPSALRLRAGCKAATLRVRPEVLNAYATYEPAQPQADGSGVLLHTGHYAVLLPGTALRWQWQAPAVLQRGAQHRGEVNLALGAAEVDAELQNSGYENQRRLGLAEYVFLGQRPAQDLGGAWLMMDAKVLADQAKRIRQDLLGSVQAYSKAYGQALPGSGALVVTLSELPGFHGDTTPGRMMRLRLPRDASTLSPEDLGLFVAHEAGHWWNSGLYRSDASRPWLHEGHAEWMALLQQAQTGQLAPQRWVERVEAYVNACLAARGDQVAAKLPTGRRGSEDYACGVSLMQLAQAVHASRLPGPETLLKRLASLHAGGAELTVARLQAWADGDHSGWLQRLLLDPEQGFASGLIAAMQAVGLAESLALEGSEPLNAGLRRSMATELTRQLMKADCAGASSFWSMNDGAQLDADMRCSTLRLGQRLTHLQGRSLVREPVEAWDAVHAACQRGDAIQAGYADGGKSQQPCLPIFPARSLRTVLKLRADAPKRWGFSEPVLGR</sequence>
<accession>A0A840S3H6</accession>
<dbReference type="RefSeq" id="WP_138857709.1">
    <property type="nucleotide sequence ID" value="NZ_CP040709.1"/>
</dbReference>
<feature type="signal peptide" evidence="1">
    <location>
        <begin position="1"/>
        <end position="27"/>
    </location>
</feature>
<evidence type="ECO:0000313" key="3">
    <source>
        <dbReference type="Proteomes" id="UP000554837"/>
    </source>
</evidence>
<evidence type="ECO:0000256" key="1">
    <source>
        <dbReference type="SAM" id="SignalP"/>
    </source>
</evidence>
<dbReference type="SUPFAM" id="SSF55486">
    <property type="entry name" value="Metalloproteases ('zincins'), catalytic domain"/>
    <property type="match status" value="1"/>
</dbReference>
<evidence type="ECO:0008006" key="4">
    <source>
        <dbReference type="Google" id="ProtNLM"/>
    </source>
</evidence>
<dbReference type="AlphaFoldDB" id="A0A840S3H6"/>
<gene>
    <name evidence="2" type="ORF">HNQ51_000514</name>
</gene>
<comment type="caution">
    <text evidence="2">The sequence shown here is derived from an EMBL/GenBank/DDBJ whole genome shotgun (WGS) entry which is preliminary data.</text>
</comment>
<dbReference type="EMBL" id="JACHHO010000001">
    <property type="protein sequence ID" value="MBB5203221.1"/>
    <property type="molecule type" value="Genomic_DNA"/>
</dbReference>
<proteinExistence type="predicted"/>
<reference evidence="2 3" key="1">
    <citation type="submission" date="2020-08" db="EMBL/GenBank/DDBJ databases">
        <title>Genomic Encyclopedia of Type Strains, Phase IV (KMG-IV): sequencing the most valuable type-strain genomes for metagenomic binning, comparative biology and taxonomic classification.</title>
        <authorList>
            <person name="Goeker M."/>
        </authorList>
    </citation>
    <scope>NUCLEOTIDE SEQUENCE [LARGE SCALE GENOMIC DNA]</scope>
    <source>
        <strain evidence="2 3">DSM 23958</strain>
    </source>
</reference>
<keyword evidence="3" id="KW-1185">Reference proteome</keyword>